<protein>
    <recommendedName>
        <fullName evidence="4">Dickkopf-like protein 1</fullName>
    </recommendedName>
</protein>
<comment type="caution">
    <text evidence="2">The sequence shown here is derived from an EMBL/GenBank/DDBJ whole genome shotgun (WGS) entry which is preliminary data.</text>
</comment>
<evidence type="ECO:0000313" key="2">
    <source>
        <dbReference type="EMBL" id="VTJ66745.1"/>
    </source>
</evidence>
<dbReference type="AlphaFoldDB" id="A0A5E4BBR0"/>
<dbReference type="CDD" id="cd23006">
    <property type="entry name" value="Dkkl1"/>
    <property type="match status" value="1"/>
</dbReference>
<sequence length="253" mass="28744">MSSHCWDEGSNSFPCHSLLSHPAMWHPLILLLLRSALAPLSSAAPIRETDSQEISSGFLGLQSLLQGFSQLFQKDDLLQGLDSFFSAPMDFRGLPRNFHQEENQERHLGNNTLSGHLQIDKVTDNKTGEVLISEKVVASIKPKGSLEGDWKVPKMEEKEALVPLQKFMDSFHPEPHPRVSFCNMKLPRRRSHQDAQEGHWLSEKRHRLQAIRDGLREGSHEEVLEDGTQGSSYSKLPARKTHFLYILRPPQQL</sequence>
<proteinExistence type="predicted"/>
<evidence type="ECO:0000256" key="1">
    <source>
        <dbReference type="SAM" id="SignalP"/>
    </source>
</evidence>
<name>A0A5E4BBR0_MARMO</name>
<keyword evidence="3" id="KW-1185">Reference proteome</keyword>
<accession>A0A5E4BBR0</accession>
<dbReference type="InterPro" id="IPR049632">
    <property type="entry name" value="DKKL1"/>
</dbReference>
<dbReference type="EMBL" id="CABDUW010000355">
    <property type="protein sequence ID" value="VTJ66745.1"/>
    <property type="molecule type" value="Genomic_DNA"/>
</dbReference>
<keyword evidence="1" id="KW-0732">Signal</keyword>
<organism evidence="2 3">
    <name type="scientific">Marmota monax</name>
    <name type="common">Woodchuck</name>
    <dbReference type="NCBI Taxonomy" id="9995"/>
    <lineage>
        <taxon>Eukaryota</taxon>
        <taxon>Metazoa</taxon>
        <taxon>Chordata</taxon>
        <taxon>Craniata</taxon>
        <taxon>Vertebrata</taxon>
        <taxon>Euteleostomi</taxon>
        <taxon>Mammalia</taxon>
        <taxon>Eutheria</taxon>
        <taxon>Euarchontoglires</taxon>
        <taxon>Glires</taxon>
        <taxon>Rodentia</taxon>
        <taxon>Sciuromorpha</taxon>
        <taxon>Sciuridae</taxon>
        <taxon>Xerinae</taxon>
        <taxon>Marmotini</taxon>
        <taxon>Marmota</taxon>
    </lineage>
</organism>
<dbReference type="Proteomes" id="UP000335636">
    <property type="component" value="Unassembled WGS sequence"/>
</dbReference>
<feature type="chain" id="PRO_5023141128" description="Dickkopf-like protein 1" evidence="1">
    <location>
        <begin position="44"/>
        <end position="253"/>
    </location>
</feature>
<feature type="signal peptide" evidence="1">
    <location>
        <begin position="1"/>
        <end position="43"/>
    </location>
</feature>
<reference evidence="2" key="1">
    <citation type="submission" date="2019-04" db="EMBL/GenBank/DDBJ databases">
        <authorList>
            <person name="Alioto T."/>
            <person name="Alioto T."/>
        </authorList>
    </citation>
    <scope>NUCLEOTIDE SEQUENCE [LARGE SCALE GENOMIC DNA]</scope>
</reference>
<evidence type="ECO:0000313" key="3">
    <source>
        <dbReference type="Proteomes" id="UP000335636"/>
    </source>
</evidence>
<evidence type="ECO:0008006" key="4">
    <source>
        <dbReference type="Google" id="ProtNLM"/>
    </source>
</evidence>
<gene>
    <name evidence="2" type="ORF">MONAX_5E014033</name>
</gene>